<dbReference type="PANTHER" id="PTHR43011:SF1">
    <property type="entry name" value="IRON-SULFUR CLUSTER ASSEMBLY 2 HOMOLOG, MITOCHONDRIAL"/>
    <property type="match status" value="1"/>
</dbReference>
<dbReference type="PROSITE" id="PS01152">
    <property type="entry name" value="HESB"/>
    <property type="match status" value="1"/>
</dbReference>
<reference evidence="4" key="1">
    <citation type="submission" date="2025-08" db="UniProtKB">
        <authorList>
            <consortium name="RefSeq"/>
        </authorList>
    </citation>
    <scope>IDENTIFICATION</scope>
    <source>
        <tissue evidence="4">Testes</tissue>
    </source>
</reference>
<accession>A0ABM0GXW0</accession>
<dbReference type="GeneID" id="100368202"/>
<gene>
    <name evidence="4" type="primary">LOC100368202</name>
</gene>
<dbReference type="InterPro" id="IPR017870">
    <property type="entry name" value="FeS_cluster_insertion_CS"/>
</dbReference>
<organism evidence="3 4">
    <name type="scientific">Saccoglossus kowalevskii</name>
    <name type="common">Acorn worm</name>
    <dbReference type="NCBI Taxonomy" id="10224"/>
    <lineage>
        <taxon>Eukaryota</taxon>
        <taxon>Metazoa</taxon>
        <taxon>Hemichordata</taxon>
        <taxon>Enteropneusta</taxon>
        <taxon>Harrimaniidae</taxon>
        <taxon>Saccoglossus</taxon>
    </lineage>
</organism>
<dbReference type="InterPro" id="IPR016092">
    <property type="entry name" value="ATAP"/>
</dbReference>
<comment type="similarity">
    <text evidence="1">Belongs to the HesB/IscA family.</text>
</comment>
<evidence type="ECO:0000313" key="3">
    <source>
        <dbReference type="Proteomes" id="UP000694865"/>
    </source>
</evidence>
<keyword evidence="3" id="KW-1185">Reference proteome</keyword>
<dbReference type="Pfam" id="PF01521">
    <property type="entry name" value="Fe-S_biosyn"/>
    <property type="match status" value="1"/>
</dbReference>
<proteinExistence type="inferred from homology"/>
<name>A0ABM0GXW0_SACKO</name>
<dbReference type="InterPro" id="IPR035903">
    <property type="entry name" value="HesB-like_dom_sf"/>
</dbReference>
<dbReference type="SUPFAM" id="SSF89360">
    <property type="entry name" value="HesB-like domain"/>
    <property type="match status" value="1"/>
</dbReference>
<evidence type="ECO:0000259" key="2">
    <source>
        <dbReference type="Pfam" id="PF01521"/>
    </source>
</evidence>
<dbReference type="Proteomes" id="UP000694865">
    <property type="component" value="Unplaced"/>
</dbReference>
<feature type="domain" description="Core" evidence="2">
    <location>
        <begin position="66"/>
        <end position="163"/>
    </location>
</feature>
<dbReference type="InterPro" id="IPR000361">
    <property type="entry name" value="ATAP_core_dom"/>
</dbReference>
<dbReference type="NCBIfam" id="TIGR00049">
    <property type="entry name" value="iron-sulfur cluster assembly accessory protein"/>
    <property type="match status" value="1"/>
</dbReference>
<dbReference type="PANTHER" id="PTHR43011">
    <property type="entry name" value="IRON-SULFUR CLUSTER ASSEMBLY 2 HOMOLOG, MITOCHONDRIAL"/>
    <property type="match status" value="1"/>
</dbReference>
<evidence type="ECO:0000313" key="4">
    <source>
        <dbReference type="RefSeq" id="XP_002739778.1"/>
    </source>
</evidence>
<protein>
    <submittedName>
        <fullName evidence="4">Iron-sulfur cluster assembly 2 homolog, mitochondrial-like</fullName>
    </submittedName>
</protein>
<dbReference type="RefSeq" id="XP_002739778.1">
    <property type="nucleotide sequence ID" value="XM_002739732.2"/>
</dbReference>
<evidence type="ECO:0000256" key="1">
    <source>
        <dbReference type="ARBA" id="ARBA00006718"/>
    </source>
</evidence>
<dbReference type="Gene3D" id="2.60.300.12">
    <property type="entry name" value="HesB-like domain"/>
    <property type="match status" value="1"/>
</dbReference>
<sequence length="170" mass="18755">MTASSSGLGRILTKLCRYNNITGRSQLNKLWSEQLAYPGTSRIHSQNTRTLTTEAQPESASSNAGILLSDRCVKRLQKIGASGEYLRIYVEGGGCSGFQYKFDIDTKVEEDDRLFERDGVGLVVDVESLEYLKGSTIDYQEELIRSAFQVVKNPKAEHGCSCGASFSLKV</sequence>